<protein>
    <recommendedName>
        <fullName evidence="7">NADH:quinone oxidoreductase/Mrp antiporter transmembrane domain-containing protein</fullName>
    </recommendedName>
</protein>
<evidence type="ECO:0000256" key="2">
    <source>
        <dbReference type="ARBA" id="ARBA00022475"/>
    </source>
</evidence>
<keyword evidence="5 6" id="KW-0472">Membrane</keyword>
<dbReference type="GO" id="GO:0005886">
    <property type="term" value="C:plasma membrane"/>
    <property type="evidence" value="ECO:0007669"/>
    <property type="project" value="UniProtKB-SubCell"/>
</dbReference>
<feature type="transmembrane region" description="Helical" evidence="6">
    <location>
        <begin position="196"/>
        <end position="215"/>
    </location>
</feature>
<feature type="domain" description="NADH:quinone oxidoreductase/Mrp antiporter transmembrane" evidence="7">
    <location>
        <begin position="121"/>
        <end position="246"/>
    </location>
</feature>
<keyword evidence="4 6" id="KW-1133">Transmembrane helix</keyword>
<organism evidence="8">
    <name type="scientific">marine metagenome</name>
    <dbReference type="NCBI Taxonomy" id="408172"/>
    <lineage>
        <taxon>unclassified sequences</taxon>
        <taxon>metagenomes</taxon>
        <taxon>ecological metagenomes</taxon>
    </lineage>
</organism>
<keyword evidence="3 6" id="KW-0812">Transmembrane</keyword>
<dbReference type="Pfam" id="PF00361">
    <property type="entry name" value="Proton_antipo_M"/>
    <property type="match status" value="1"/>
</dbReference>
<evidence type="ECO:0000313" key="8">
    <source>
        <dbReference type="EMBL" id="SVC54257.1"/>
    </source>
</evidence>
<feature type="transmembrane region" description="Helical" evidence="6">
    <location>
        <begin position="155"/>
        <end position="176"/>
    </location>
</feature>
<gene>
    <name evidence="8" type="ORF">METZ01_LOCUS307111</name>
</gene>
<feature type="transmembrane region" description="Helical" evidence="6">
    <location>
        <begin position="125"/>
        <end position="143"/>
    </location>
</feature>
<dbReference type="InterPro" id="IPR001750">
    <property type="entry name" value="ND/Mrp_TM"/>
</dbReference>
<dbReference type="AlphaFoldDB" id="A0A382N293"/>
<evidence type="ECO:0000256" key="5">
    <source>
        <dbReference type="ARBA" id="ARBA00023136"/>
    </source>
</evidence>
<name>A0A382N293_9ZZZZ</name>
<proteinExistence type="predicted"/>
<feature type="transmembrane region" description="Helical" evidence="6">
    <location>
        <begin position="18"/>
        <end position="39"/>
    </location>
</feature>
<accession>A0A382N293</accession>
<dbReference type="PANTHER" id="PTHR42703">
    <property type="entry name" value="NADH DEHYDROGENASE"/>
    <property type="match status" value="1"/>
</dbReference>
<sequence>VLPLVAAPLCILFHNRTFAWLLMVFVSLVSFGISCALFNQVLVENTITYAMGGWVAPWGIEYYIDKLTTYMLLIVNGVAVLVSLGARESIEDEISSDRIYLFYTAFLLNLTGLLGVIITGDAFNLFVFIEIASLSSYAIVSLGKDKRCLYAAFRYLIYGTVGASFILISVGLLYVVTGTLNIADLSQQLVNAENTATITTAFVFFVIGIAIKAAIFPMHLWLPDAYTYSPSIVSTFLAGTTAKVFIY</sequence>
<dbReference type="PANTHER" id="PTHR42703:SF1">
    <property type="entry name" value="NA(+)_H(+) ANTIPORTER SUBUNIT D1"/>
    <property type="match status" value="1"/>
</dbReference>
<evidence type="ECO:0000256" key="3">
    <source>
        <dbReference type="ARBA" id="ARBA00022692"/>
    </source>
</evidence>
<evidence type="ECO:0000256" key="4">
    <source>
        <dbReference type="ARBA" id="ARBA00022989"/>
    </source>
</evidence>
<reference evidence="8" key="1">
    <citation type="submission" date="2018-05" db="EMBL/GenBank/DDBJ databases">
        <authorList>
            <person name="Lanie J.A."/>
            <person name="Ng W.-L."/>
            <person name="Kazmierczak K.M."/>
            <person name="Andrzejewski T.M."/>
            <person name="Davidsen T.M."/>
            <person name="Wayne K.J."/>
            <person name="Tettelin H."/>
            <person name="Glass J.I."/>
            <person name="Rusch D."/>
            <person name="Podicherti R."/>
            <person name="Tsui H.-C.T."/>
            <person name="Winkler M.E."/>
        </authorList>
    </citation>
    <scope>NUCLEOTIDE SEQUENCE</scope>
</reference>
<dbReference type="EMBL" id="UINC01096949">
    <property type="protein sequence ID" value="SVC54257.1"/>
    <property type="molecule type" value="Genomic_DNA"/>
</dbReference>
<evidence type="ECO:0000256" key="6">
    <source>
        <dbReference type="SAM" id="Phobius"/>
    </source>
</evidence>
<evidence type="ECO:0000259" key="7">
    <source>
        <dbReference type="Pfam" id="PF00361"/>
    </source>
</evidence>
<feature type="non-terminal residue" evidence="8">
    <location>
        <position position="1"/>
    </location>
</feature>
<comment type="subcellular location">
    <subcellularLocation>
        <location evidence="1">Cell membrane</location>
        <topology evidence="1">Multi-pass membrane protein</topology>
    </subcellularLocation>
</comment>
<keyword evidence="2" id="KW-1003">Cell membrane</keyword>
<evidence type="ECO:0000256" key="1">
    <source>
        <dbReference type="ARBA" id="ARBA00004651"/>
    </source>
</evidence>
<feature type="non-terminal residue" evidence="8">
    <location>
        <position position="247"/>
    </location>
</feature>
<feature type="transmembrane region" description="Helical" evidence="6">
    <location>
        <begin position="99"/>
        <end position="119"/>
    </location>
</feature>
<dbReference type="InterPro" id="IPR050586">
    <property type="entry name" value="CPA3_Na-H_Antiporter_D"/>
</dbReference>
<feature type="transmembrane region" description="Helical" evidence="6">
    <location>
        <begin position="70"/>
        <end position="87"/>
    </location>
</feature>